<dbReference type="EMBL" id="BLXZ01000001">
    <property type="protein sequence ID" value="GFO66902.1"/>
    <property type="molecule type" value="Genomic_DNA"/>
</dbReference>
<comment type="caution">
    <text evidence="1">The sequence shown here is derived from an EMBL/GenBank/DDBJ whole genome shotgun (WGS) entry which is preliminary data.</text>
</comment>
<evidence type="ECO:0000313" key="2">
    <source>
        <dbReference type="Proteomes" id="UP000587586"/>
    </source>
</evidence>
<proteinExistence type="predicted"/>
<sequence>MMKPLFLLMVILYMSGCAGLTTGRFPYPSGVEVVPEKNTMAKLDGGDFEAFQEVEGYTPDFGLVGIIVPFIPFGQWKWLTGIGKDDLRVTVNLWVKPKRDKATFYPTLQVDANGHLHKPSEAKMGAVCGGEKTAIVVDLSKPVLVEKESCIWFRFSNLPPPKSSFTVVAASLPPVTYALKRKTRYQFWSMGP</sequence>
<evidence type="ECO:0000313" key="1">
    <source>
        <dbReference type="EMBL" id="GFO66902.1"/>
    </source>
</evidence>
<reference evidence="2" key="1">
    <citation type="submission" date="2020-06" db="EMBL/GenBank/DDBJ databases">
        <title>Draft genomic sequecing of Geomonas sp. Red745.</title>
        <authorList>
            <person name="Itoh H."/>
            <person name="Xu Z.X."/>
            <person name="Ushijima N."/>
            <person name="Masuda Y."/>
            <person name="Shiratori Y."/>
            <person name="Senoo K."/>
        </authorList>
    </citation>
    <scope>NUCLEOTIDE SEQUENCE [LARGE SCALE GENOMIC DNA]</scope>
    <source>
        <strain evidence="2">Red745</strain>
    </source>
</reference>
<protein>
    <submittedName>
        <fullName evidence="1">Uncharacterized protein</fullName>
    </submittedName>
</protein>
<gene>
    <name evidence="1" type="ORF">GMLC_04810</name>
</gene>
<organism evidence="1 2">
    <name type="scientific">Geomonas limicola</name>
    <dbReference type="NCBI Taxonomy" id="2740186"/>
    <lineage>
        <taxon>Bacteria</taxon>
        <taxon>Pseudomonadati</taxon>
        <taxon>Thermodesulfobacteriota</taxon>
        <taxon>Desulfuromonadia</taxon>
        <taxon>Geobacterales</taxon>
        <taxon>Geobacteraceae</taxon>
        <taxon>Geomonas</taxon>
    </lineage>
</organism>
<accession>A0A6V8N2Z9</accession>
<keyword evidence="2" id="KW-1185">Reference proteome</keyword>
<dbReference type="AlphaFoldDB" id="A0A6V8N2Z9"/>
<name>A0A6V8N2Z9_9BACT</name>
<dbReference type="Proteomes" id="UP000587586">
    <property type="component" value="Unassembled WGS sequence"/>
</dbReference>